<dbReference type="CDD" id="cd00320">
    <property type="entry name" value="cpn10"/>
    <property type="match status" value="1"/>
</dbReference>
<dbReference type="InterPro" id="IPR020818">
    <property type="entry name" value="Chaperonin_GroES"/>
</dbReference>
<feature type="region of interest" description="Disordered" evidence="4">
    <location>
        <begin position="33"/>
        <end position="57"/>
    </location>
</feature>
<dbReference type="PANTHER" id="PTHR10772">
    <property type="entry name" value="10 KDA HEAT SHOCK PROTEIN"/>
    <property type="match status" value="1"/>
</dbReference>
<dbReference type="AlphaFoldDB" id="A0A5C0UFY0"/>
<dbReference type="GO" id="GO:0046872">
    <property type="term" value="F:metal ion binding"/>
    <property type="evidence" value="ECO:0007669"/>
    <property type="project" value="TreeGrafter"/>
</dbReference>
<evidence type="ECO:0000313" key="6">
    <source>
        <dbReference type="Proteomes" id="UP000324924"/>
    </source>
</evidence>
<dbReference type="GO" id="GO:0005524">
    <property type="term" value="F:ATP binding"/>
    <property type="evidence" value="ECO:0007669"/>
    <property type="project" value="InterPro"/>
</dbReference>
<sequence>MSIEVNNIHRIKPIASYIVVKVLEETKTTSRGILLPNSKESPQKGEIISVGPGKKSESGQLKEIDLKQGQVVVFGEYAGTLIAQDESSKYLLIKEEDVYGTYE</sequence>
<dbReference type="GO" id="GO:0044183">
    <property type="term" value="F:protein folding chaperone"/>
    <property type="evidence" value="ECO:0007669"/>
    <property type="project" value="InterPro"/>
</dbReference>
<dbReference type="InterPro" id="IPR037124">
    <property type="entry name" value="Chaperonin_GroES_sf"/>
</dbReference>
<dbReference type="SMART" id="SM00883">
    <property type="entry name" value="Cpn10"/>
    <property type="match status" value="1"/>
</dbReference>
<proteinExistence type="inferred from homology"/>
<organism evidence="5 6">
    <name type="scientific">Candidatus Nesciobacter abundans</name>
    <dbReference type="NCBI Taxonomy" id="2601668"/>
    <lineage>
        <taxon>Bacteria</taxon>
        <taxon>Pseudomonadati</taxon>
        <taxon>Pseudomonadota</taxon>
        <taxon>Alphaproteobacteria</taxon>
        <taxon>Holosporales</taxon>
        <taxon>Holosporaceae</taxon>
        <taxon>Candidatus Nesciobacter</taxon>
    </lineage>
</organism>
<dbReference type="PANTHER" id="PTHR10772:SF63">
    <property type="entry name" value="20 KDA CHAPERONIN, CHLOROPLASTIC"/>
    <property type="match status" value="1"/>
</dbReference>
<evidence type="ECO:0000256" key="1">
    <source>
        <dbReference type="ARBA" id="ARBA00006975"/>
    </source>
</evidence>
<dbReference type="Gene3D" id="2.30.33.40">
    <property type="entry name" value="GroES chaperonin"/>
    <property type="match status" value="1"/>
</dbReference>
<dbReference type="GO" id="GO:0051082">
    <property type="term" value="F:unfolded protein binding"/>
    <property type="evidence" value="ECO:0007669"/>
    <property type="project" value="TreeGrafter"/>
</dbReference>
<comment type="subunit">
    <text evidence="3">Heptamer of 7 subunits arranged in a ring.</text>
</comment>
<name>A0A5C0UFY0_9PROT</name>
<reference evidence="5 6" key="1">
    <citation type="submission" date="2019-08" db="EMBL/GenBank/DDBJ databases">
        <title>Highly reduced genomes of protist endosymbionts show evolutionary convergence.</title>
        <authorList>
            <person name="George E."/>
            <person name="Husnik F."/>
            <person name="Tashyreva D."/>
            <person name="Prokopchuk G."/>
            <person name="Horak A."/>
            <person name="Kwong W.K."/>
            <person name="Lukes J."/>
            <person name="Keeling P.J."/>
        </authorList>
    </citation>
    <scope>NUCLEOTIDE SEQUENCE [LARGE SCALE GENOMIC DNA]</scope>
    <source>
        <strain evidence="5">1604HC</strain>
    </source>
</reference>
<dbReference type="PRINTS" id="PR00297">
    <property type="entry name" value="CHAPERONIN10"/>
</dbReference>
<dbReference type="GO" id="GO:0051087">
    <property type="term" value="F:protein-folding chaperone binding"/>
    <property type="evidence" value="ECO:0007669"/>
    <property type="project" value="TreeGrafter"/>
</dbReference>
<dbReference type="SUPFAM" id="SSF50129">
    <property type="entry name" value="GroES-like"/>
    <property type="match status" value="1"/>
</dbReference>
<evidence type="ECO:0000313" key="5">
    <source>
        <dbReference type="EMBL" id="QEK39006.1"/>
    </source>
</evidence>
<comment type="similarity">
    <text evidence="1 3">Belongs to the GroES chaperonin family.</text>
</comment>
<evidence type="ECO:0000256" key="4">
    <source>
        <dbReference type="SAM" id="MobiDB-lite"/>
    </source>
</evidence>
<dbReference type="KEGG" id="nabu:FZC36_00965"/>
<dbReference type="EMBL" id="CP043314">
    <property type="protein sequence ID" value="QEK39006.1"/>
    <property type="molecule type" value="Genomic_DNA"/>
</dbReference>
<dbReference type="FunFam" id="2.30.33.40:FF:000001">
    <property type="entry name" value="10 kDa chaperonin"/>
    <property type="match status" value="1"/>
</dbReference>
<keyword evidence="2 3" id="KW-0143">Chaperone</keyword>
<protein>
    <recommendedName>
        <fullName evidence="3">10 kDa chaperonin</fullName>
    </recommendedName>
</protein>
<evidence type="ECO:0000256" key="2">
    <source>
        <dbReference type="ARBA" id="ARBA00023186"/>
    </source>
</evidence>
<comment type="function">
    <text evidence="3">Together with the chaperonin GroEL, plays an essential role in assisting protein folding. The GroEL-GroES system forms a nano-cage that allows encapsulation of the non-native substrate proteins and provides a physical environment optimized to promote and accelerate protein folding. GroES binds to the apical surface of the GroEL ring, thereby capping the opening of the GroEL channel.</text>
</comment>
<accession>A0A5C0UFY0</accession>
<gene>
    <name evidence="5" type="ORF">FZC36_00965</name>
</gene>
<dbReference type="OrthoDB" id="9806791at2"/>
<dbReference type="Proteomes" id="UP000324924">
    <property type="component" value="Chromosome"/>
</dbReference>
<evidence type="ECO:0000256" key="3">
    <source>
        <dbReference type="RuleBase" id="RU000535"/>
    </source>
</evidence>
<dbReference type="InterPro" id="IPR011032">
    <property type="entry name" value="GroES-like_sf"/>
</dbReference>
<dbReference type="RefSeq" id="WP_148972129.1">
    <property type="nucleotide sequence ID" value="NZ_CP043314.1"/>
</dbReference>
<dbReference type="Pfam" id="PF00166">
    <property type="entry name" value="Cpn10"/>
    <property type="match status" value="1"/>
</dbReference>
<keyword evidence="6" id="KW-1185">Reference proteome</keyword>